<accession>A0A0D0SUJ0</accession>
<name>A0A0D0SUJ0_STAGA</name>
<dbReference type="InterPro" id="IPR050624">
    <property type="entry name" value="HTH-type_Tx_Regulator"/>
</dbReference>
<evidence type="ECO:0000256" key="2">
    <source>
        <dbReference type="PROSITE-ProRule" id="PRU00335"/>
    </source>
</evidence>
<evidence type="ECO:0000256" key="1">
    <source>
        <dbReference type="ARBA" id="ARBA00023125"/>
    </source>
</evidence>
<proteinExistence type="predicted"/>
<evidence type="ECO:0000259" key="3">
    <source>
        <dbReference type="PROSITE" id="PS50977"/>
    </source>
</evidence>
<dbReference type="OrthoDB" id="9810250at2"/>
<evidence type="ECO:0000313" key="7">
    <source>
        <dbReference type="Proteomes" id="UP000321057"/>
    </source>
</evidence>
<evidence type="ECO:0000313" key="4">
    <source>
        <dbReference type="EMBL" id="GEQ06377.1"/>
    </source>
</evidence>
<dbReference type="Proteomes" id="UP000255277">
    <property type="component" value="Unassembled WGS sequence"/>
</dbReference>
<dbReference type="RefSeq" id="WP_042737723.1">
    <property type="nucleotide sequence ID" value="NZ_BKAX01000006.1"/>
</dbReference>
<sequence length="195" mass="23101">MTPKNKKSQIKIQNAFIELLEYLPLAKITVRALCNHAEINRSTFYRHFRSISQLTTATIERHFGLLFGETYKFYLKHQSIEESQFYIANNIFSHIRHDYDFYHIMFKRYPNFYITLKDFITVRYMQLFEDTGVANHMVLDQNVVAEYIASAYTGMIQGWINRQLQESPNTMADRLITLNSNGPIRLLTEAEKRIK</sequence>
<organism evidence="5 6">
    <name type="scientific">Staphylococcus gallinarum</name>
    <dbReference type="NCBI Taxonomy" id="1293"/>
    <lineage>
        <taxon>Bacteria</taxon>
        <taxon>Bacillati</taxon>
        <taxon>Bacillota</taxon>
        <taxon>Bacilli</taxon>
        <taxon>Bacillales</taxon>
        <taxon>Staphylococcaceae</taxon>
        <taxon>Staphylococcus</taxon>
    </lineage>
</organism>
<dbReference type="PANTHER" id="PTHR43479:SF7">
    <property type="entry name" value="TETR-FAMILY TRANSCRIPTIONAL REGULATOR"/>
    <property type="match status" value="1"/>
</dbReference>
<dbReference type="Pfam" id="PF14278">
    <property type="entry name" value="TetR_C_8"/>
    <property type="match status" value="1"/>
</dbReference>
<dbReference type="STRING" id="1293.SH09_00855"/>
<dbReference type="InterPro" id="IPR039532">
    <property type="entry name" value="TetR_C_Firmicutes"/>
</dbReference>
<dbReference type="SUPFAM" id="SSF46689">
    <property type="entry name" value="Homeodomain-like"/>
    <property type="match status" value="1"/>
</dbReference>
<reference evidence="5 6" key="1">
    <citation type="submission" date="2018-06" db="EMBL/GenBank/DDBJ databases">
        <authorList>
            <consortium name="Pathogen Informatics"/>
            <person name="Doyle S."/>
        </authorList>
    </citation>
    <scope>NUCLEOTIDE SEQUENCE [LARGE SCALE GENOMIC DNA]</scope>
    <source>
        <strain evidence="5 6">NCTC12195</strain>
    </source>
</reference>
<dbReference type="Gene3D" id="1.10.357.10">
    <property type="entry name" value="Tetracycline Repressor, domain 2"/>
    <property type="match status" value="1"/>
</dbReference>
<dbReference type="PANTHER" id="PTHR43479">
    <property type="entry name" value="ACREF/ENVCD OPERON REPRESSOR-RELATED"/>
    <property type="match status" value="1"/>
</dbReference>
<dbReference type="AlphaFoldDB" id="A0A0D0SUJ0"/>
<dbReference type="GO" id="GO:0003677">
    <property type="term" value="F:DNA binding"/>
    <property type="evidence" value="ECO:0007669"/>
    <property type="project" value="UniProtKB-UniRule"/>
</dbReference>
<keyword evidence="1 2" id="KW-0238">DNA-binding</keyword>
<dbReference type="EMBL" id="UHDK01000001">
    <property type="protein sequence ID" value="SUM31104.1"/>
    <property type="molecule type" value="Genomic_DNA"/>
</dbReference>
<dbReference type="EMBL" id="BKAX01000006">
    <property type="protein sequence ID" value="GEQ06377.1"/>
    <property type="molecule type" value="Genomic_DNA"/>
</dbReference>
<keyword evidence="7" id="KW-1185">Reference proteome</keyword>
<dbReference type="InterPro" id="IPR009057">
    <property type="entry name" value="Homeodomain-like_sf"/>
</dbReference>
<feature type="DNA-binding region" description="H-T-H motif" evidence="2">
    <location>
        <begin position="29"/>
        <end position="48"/>
    </location>
</feature>
<feature type="domain" description="HTH tetR-type" evidence="3">
    <location>
        <begin position="6"/>
        <end position="66"/>
    </location>
</feature>
<reference evidence="4 7" key="2">
    <citation type="submission" date="2019-07" db="EMBL/GenBank/DDBJ databases">
        <title>Whole genome shotgun sequence of Staphylococcus gallinarum NBRC 109767.</title>
        <authorList>
            <person name="Hosoyama A."/>
            <person name="Uohara A."/>
            <person name="Ohji S."/>
            <person name="Ichikawa N."/>
        </authorList>
    </citation>
    <scope>NUCLEOTIDE SEQUENCE [LARGE SCALE GENOMIC DNA]</scope>
    <source>
        <strain evidence="4 7">NBRC 109767</strain>
    </source>
</reference>
<protein>
    <submittedName>
        <fullName evidence="4">TetR family transcriptional regulator</fullName>
    </submittedName>
    <submittedName>
        <fullName evidence="5">Transcriptional regulator, TetR family</fullName>
    </submittedName>
</protein>
<evidence type="ECO:0000313" key="5">
    <source>
        <dbReference type="EMBL" id="SUM31104.1"/>
    </source>
</evidence>
<dbReference type="PROSITE" id="PS50977">
    <property type="entry name" value="HTH_TETR_2"/>
    <property type="match status" value="1"/>
</dbReference>
<evidence type="ECO:0000313" key="6">
    <source>
        <dbReference type="Proteomes" id="UP000255277"/>
    </source>
</evidence>
<dbReference type="Proteomes" id="UP000321057">
    <property type="component" value="Unassembled WGS sequence"/>
</dbReference>
<dbReference type="InterPro" id="IPR001647">
    <property type="entry name" value="HTH_TetR"/>
</dbReference>
<gene>
    <name evidence="5" type="ORF">NCTC12195_00510</name>
    <name evidence="4" type="ORF">SGA02_22050</name>
</gene>